<keyword evidence="5 12" id="KW-0863">Zinc-finger</keyword>
<comment type="subcellular location">
    <subcellularLocation>
        <location evidence="1">Nucleus</location>
    </subcellularLocation>
</comment>
<keyword evidence="9" id="KW-0804">Transcription</keyword>
<dbReference type="InterPro" id="IPR013178">
    <property type="entry name" value="Histone_AcTrfase_Rtt109/CBP"/>
</dbReference>
<dbReference type="SMART" id="SM00551">
    <property type="entry name" value="ZnF_TAZ"/>
    <property type="match status" value="1"/>
</dbReference>
<evidence type="ECO:0000256" key="3">
    <source>
        <dbReference type="ARBA" id="ARBA00022679"/>
    </source>
</evidence>
<keyword evidence="7" id="KW-0156">Chromatin regulator</keyword>
<dbReference type="InterPro" id="IPR000197">
    <property type="entry name" value="Znf_TAZ"/>
</dbReference>
<dbReference type="GO" id="GO:0003713">
    <property type="term" value="F:transcription coactivator activity"/>
    <property type="evidence" value="ECO:0007669"/>
    <property type="project" value="TreeGrafter"/>
</dbReference>
<protein>
    <recommendedName>
        <fullName evidence="2">histone acetyltransferase</fullName>
        <ecNumber evidence="2">2.3.1.48</ecNumber>
    </recommendedName>
</protein>
<dbReference type="GO" id="GO:0004402">
    <property type="term" value="F:histone acetyltransferase activity"/>
    <property type="evidence" value="ECO:0007669"/>
    <property type="project" value="InterPro"/>
</dbReference>
<keyword evidence="15" id="KW-1185">Reference proteome</keyword>
<reference evidence="14 15" key="1">
    <citation type="submission" date="2021-06" db="EMBL/GenBank/DDBJ databases">
        <title>Caerostris extrusa draft genome.</title>
        <authorList>
            <person name="Kono N."/>
            <person name="Arakawa K."/>
        </authorList>
    </citation>
    <scope>NUCLEOTIDE SEQUENCE [LARGE SCALE GENOMIC DNA]</scope>
</reference>
<keyword evidence="6 12" id="KW-0862">Zinc</keyword>
<evidence type="ECO:0000256" key="5">
    <source>
        <dbReference type="ARBA" id="ARBA00022771"/>
    </source>
</evidence>
<evidence type="ECO:0000256" key="9">
    <source>
        <dbReference type="ARBA" id="ARBA00023163"/>
    </source>
</evidence>
<dbReference type="PANTHER" id="PTHR13808">
    <property type="entry name" value="CBP/P300-RELATED"/>
    <property type="match status" value="1"/>
</dbReference>
<dbReference type="EC" id="2.3.1.48" evidence="2"/>
<evidence type="ECO:0000256" key="8">
    <source>
        <dbReference type="ARBA" id="ARBA00023015"/>
    </source>
</evidence>
<dbReference type="SUPFAM" id="SSF57933">
    <property type="entry name" value="TAZ domain"/>
    <property type="match status" value="1"/>
</dbReference>
<dbReference type="InterPro" id="IPR035898">
    <property type="entry name" value="TAZ_dom_sf"/>
</dbReference>
<evidence type="ECO:0000256" key="11">
    <source>
        <dbReference type="ARBA" id="ARBA00048017"/>
    </source>
</evidence>
<dbReference type="Pfam" id="PF02135">
    <property type="entry name" value="zf-TAZ"/>
    <property type="match status" value="1"/>
</dbReference>
<evidence type="ECO:0000256" key="6">
    <source>
        <dbReference type="ARBA" id="ARBA00022833"/>
    </source>
</evidence>
<organism evidence="14 15">
    <name type="scientific">Caerostris extrusa</name>
    <name type="common">Bark spider</name>
    <name type="synonym">Caerostris bankana</name>
    <dbReference type="NCBI Taxonomy" id="172846"/>
    <lineage>
        <taxon>Eukaryota</taxon>
        <taxon>Metazoa</taxon>
        <taxon>Ecdysozoa</taxon>
        <taxon>Arthropoda</taxon>
        <taxon>Chelicerata</taxon>
        <taxon>Arachnida</taxon>
        <taxon>Araneae</taxon>
        <taxon>Araneomorphae</taxon>
        <taxon>Entelegynae</taxon>
        <taxon>Araneoidea</taxon>
        <taxon>Araneidae</taxon>
        <taxon>Caerostris</taxon>
    </lineage>
</organism>
<evidence type="ECO:0000256" key="10">
    <source>
        <dbReference type="ARBA" id="ARBA00023242"/>
    </source>
</evidence>
<dbReference type="EMBL" id="BPLR01016271">
    <property type="protein sequence ID" value="GIY82714.1"/>
    <property type="molecule type" value="Genomic_DNA"/>
</dbReference>
<evidence type="ECO:0000313" key="15">
    <source>
        <dbReference type="Proteomes" id="UP001054945"/>
    </source>
</evidence>
<evidence type="ECO:0000256" key="4">
    <source>
        <dbReference type="ARBA" id="ARBA00022723"/>
    </source>
</evidence>
<evidence type="ECO:0000256" key="2">
    <source>
        <dbReference type="ARBA" id="ARBA00013184"/>
    </source>
</evidence>
<dbReference type="GO" id="GO:0005667">
    <property type="term" value="C:transcription regulator complex"/>
    <property type="evidence" value="ECO:0007669"/>
    <property type="project" value="TreeGrafter"/>
</dbReference>
<keyword evidence="3" id="KW-0808">Transferase</keyword>
<comment type="caution">
    <text evidence="14">The sequence shown here is derived from an EMBL/GenBank/DDBJ whole genome shotgun (WGS) entry which is preliminary data.</text>
</comment>
<proteinExistence type="predicted"/>
<keyword evidence="4 12" id="KW-0479">Metal-binding</keyword>
<accession>A0AAV4WLU3</accession>
<comment type="catalytic activity">
    <reaction evidence="11">
        <text>L-lysyl-[protein] + acetyl-CoA = N(6)-acetyl-L-lysyl-[protein] + CoA + H(+)</text>
        <dbReference type="Rhea" id="RHEA:45948"/>
        <dbReference type="Rhea" id="RHEA-COMP:9752"/>
        <dbReference type="Rhea" id="RHEA-COMP:10731"/>
        <dbReference type="ChEBI" id="CHEBI:15378"/>
        <dbReference type="ChEBI" id="CHEBI:29969"/>
        <dbReference type="ChEBI" id="CHEBI:57287"/>
        <dbReference type="ChEBI" id="CHEBI:57288"/>
        <dbReference type="ChEBI" id="CHEBI:61930"/>
        <dbReference type="EC" id="2.3.1.48"/>
    </reaction>
</comment>
<dbReference type="GO" id="GO:0005634">
    <property type="term" value="C:nucleus"/>
    <property type="evidence" value="ECO:0007669"/>
    <property type="project" value="UniProtKB-SubCell"/>
</dbReference>
<keyword evidence="8" id="KW-0805">Transcription regulation</keyword>
<evidence type="ECO:0000313" key="14">
    <source>
        <dbReference type="EMBL" id="GIY82714.1"/>
    </source>
</evidence>
<dbReference type="AlphaFoldDB" id="A0AAV4WLU3"/>
<evidence type="ECO:0000256" key="7">
    <source>
        <dbReference type="ARBA" id="ARBA00022853"/>
    </source>
</evidence>
<sequence length="134" mass="15356">MEPSERESLFIDASTDNSEQTETYLAEISRSLQTMHCVLSLEHASRCRDDNCGFNDCSFSKELVAHARNCQMVYSVGCEIKTHACEICRRLVALSFFHAKSCEDSECLLPFCCTMRYLFKKYKIDVPGVTKTWD</sequence>
<feature type="zinc finger region" description="TAZ-type" evidence="12">
    <location>
        <begin position="27"/>
        <end position="115"/>
    </location>
</feature>
<keyword evidence="10" id="KW-0539">Nucleus</keyword>
<dbReference type="GO" id="GO:0031490">
    <property type="term" value="F:chromatin DNA binding"/>
    <property type="evidence" value="ECO:0007669"/>
    <property type="project" value="TreeGrafter"/>
</dbReference>
<dbReference type="Proteomes" id="UP001054945">
    <property type="component" value="Unassembled WGS sequence"/>
</dbReference>
<feature type="domain" description="TAZ-type" evidence="13">
    <location>
        <begin position="27"/>
        <end position="115"/>
    </location>
</feature>
<dbReference type="GO" id="GO:0008270">
    <property type="term" value="F:zinc ion binding"/>
    <property type="evidence" value="ECO:0007669"/>
    <property type="project" value="UniProtKB-KW"/>
</dbReference>
<name>A0AAV4WLU3_CAEEX</name>
<dbReference type="GO" id="GO:0045944">
    <property type="term" value="P:positive regulation of transcription by RNA polymerase II"/>
    <property type="evidence" value="ECO:0007669"/>
    <property type="project" value="TreeGrafter"/>
</dbReference>
<evidence type="ECO:0000256" key="1">
    <source>
        <dbReference type="ARBA" id="ARBA00004123"/>
    </source>
</evidence>
<dbReference type="GO" id="GO:0000123">
    <property type="term" value="C:histone acetyltransferase complex"/>
    <property type="evidence" value="ECO:0007669"/>
    <property type="project" value="TreeGrafter"/>
</dbReference>
<gene>
    <name evidence="14" type="ORF">CEXT_526031</name>
</gene>
<evidence type="ECO:0000256" key="12">
    <source>
        <dbReference type="PROSITE-ProRule" id="PRU00203"/>
    </source>
</evidence>
<dbReference type="Gene3D" id="1.20.1020.10">
    <property type="entry name" value="TAZ domain"/>
    <property type="match status" value="1"/>
</dbReference>
<dbReference type="PANTHER" id="PTHR13808:SF1">
    <property type="entry name" value="HISTONE ACETYLTRANSFERASE"/>
    <property type="match status" value="1"/>
</dbReference>
<dbReference type="PROSITE" id="PS50134">
    <property type="entry name" value="ZF_TAZ"/>
    <property type="match status" value="1"/>
</dbReference>
<evidence type="ECO:0000259" key="13">
    <source>
        <dbReference type="PROSITE" id="PS50134"/>
    </source>
</evidence>